<evidence type="ECO:0000259" key="33">
    <source>
        <dbReference type="PROSITE" id="PS50035"/>
    </source>
</evidence>
<keyword evidence="9" id="KW-0967">Endosome</keyword>
<evidence type="ECO:0000256" key="9">
    <source>
        <dbReference type="ARBA" id="ARBA00022753"/>
    </source>
</evidence>
<keyword evidence="10" id="KW-0378">Hydrolase</keyword>
<dbReference type="GeneTree" id="ENSGT00950000183059"/>
<dbReference type="PROSITE" id="PS50035">
    <property type="entry name" value="PLD"/>
    <property type="match status" value="2"/>
</dbReference>
<keyword evidence="8" id="KW-0677">Repeat</keyword>
<evidence type="ECO:0000256" key="5">
    <source>
        <dbReference type="ARBA" id="ARBA00008664"/>
    </source>
</evidence>
<keyword evidence="18" id="KW-0472">Membrane</keyword>
<comment type="catalytic activity">
    <reaction evidence="31">
        <text>an (R,S)-glycero-3-phospho-(3'-acyl-1'-glycerol) + a 1-acyl-sn-glycerol = a 3-acyl-sn-glycero-1-phospho-(3'-acyl-1'-sn-glycerol) + glycerol</text>
        <dbReference type="Rhea" id="RHEA:82563"/>
        <dbReference type="ChEBI" id="CHEBI:17754"/>
        <dbReference type="ChEBI" id="CHEBI:64683"/>
        <dbReference type="ChEBI" id="CHEBI:77717"/>
        <dbReference type="ChEBI" id="CHEBI:232393"/>
    </reaction>
    <physiologicalReaction direction="left-to-right" evidence="31">
        <dbReference type="Rhea" id="RHEA:82564"/>
    </physiologicalReaction>
</comment>
<comment type="subcellular location">
    <subcellularLocation>
        <location evidence="3">Early endosome</location>
    </subcellularLocation>
    <subcellularLocation>
        <location evidence="4">Endoplasmic reticulum membrane</location>
        <topology evidence="4">Single-pass type II membrane protein</topology>
    </subcellularLocation>
    <subcellularLocation>
        <location evidence="1">Golgi apparatus membrane</location>
        <topology evidence="1">Single-pass type II membrane protein</topology>
    </subcellularLocation>
    <subcellularLocation>
        <location evidence="2">Lysosome</location>
    </subcellularLocation>
</comment>
<evidence type="ECO:0000313" key="35">
    <source>
        <dbReference type="Proteomes" id="UP000694394"/>
    </source>
</evidence>
<dbReference type="InterPro" id="IPR001736">
    <property type="entry name" value="PLipase_D/transphosphatidylase"/>
</dbReference>
<keyword evidence="19" id="KW-1015">Disulfide bond</keyword>
<keyword evidence="11" id="KW-0256">Endoplasmic reticulum</keyword>
<feature type="domain" description="PLD phosphodiesterase" evidence="33">
    <location>
        <begin position="427"/>
        <end position="453"/>
    </location>
</feature>
<evidence type="ECO:0000256" key="2">
    <source>
        <dbReference type="ARBA" id="ARBA00004371"/>
    </source>
</evidence>
<dbReference type="GO" id="GO:0051649">
    <property type="term" value="P:establishment of localization in cell"/>
    <property type="evidence" value="ECO:0007669"/>
    <property type="project" value="Ensembl"/>
</dbReference>
<reference evidence="34" key="1">
    <citation type="submission" date="2016-12" db="EMBL/GenBank/DDBJ databases">
        <title>Mouse lemur reference genome and diversity panel.</title>
        <authorList>
            <person name="Harris R."/>
            <person name="Larsen P."/>
            <person name="Liu Y."/>
            <person name="Hughes D.S."/>
            <person name="Murali S."/>
            <person name="Raveendran M."/>
            <person name="Korchina V."/>
            <person name="Wang M."/>
            <person name="Jhangiani S."/>
            <person name="Bandaranaike D."/>
            <person name="Bellair M."/>
            <person name="Blankenburg K."/>
            <person name="Chao H."/>
            <person name="Dahdouli M."/>
            <person name="Dinh H."/>
            <person name="Doddapaneni H."/>
            <person name="English A."/>
            <person name="Firestine M."/>
            <person name="Gnanaolivu R."/>
            <person name="Gross S."/>
            <person name="Hernandez B."/>
            <person name="Javaid M."/>
            <person name="Jayaseelan J."/>
            <person name="Jones J."/>
            <person name="Khan Z."/>
            <person name="Kovar C."/>
            <person name="Kurapati P."/>
            <person name="Le B."/>
            <person name="Lee S."/>
            <person name="Li M."/>
            <person name="Mathew T."/>
            <person name="Narasimhan A."/>
            <person name="Ngo D."/>
            <person name="Nguyen L."/>
            <person name="Okwuonu G."/>
            <person name="Ongeri F."/>
            <person name="Osuji N."/>
            <person name="Pu L.-L."/>
            <person name="Puazo M."/>
            <person name="Quiroz J."/>
            <person name="Raj R."/>
            <person name="Rajbhandari K."/>
            <person name="Reid J.G."/>
            <person name="Santibanez J."/>
            <person name="Sexton D."/>
            <person name="Skinner E."/>
            <person name="Vee V."/>
            <person name="Weissenberger G."/>
            <person name="Wu Y."/>
            <person name="Xin Y."/>
            <person name="Han Y."/>
            <person name="Campbell C."/>
            <person name="Brown A."/>
            <person name="Sullivan B."/>
            <person name="Shelton J."/>
            <person name="Brown S."/>
            <person name="Dudchenko O."/>
            <person name="Machol I."/>
            <person name="Durand N."/>
            <person name="Shamim M."/>
            <person name="Lieberman A."/>
            <person name="Muzny D.M."/>
            <person name="Richards S."/>
            <person name="Yoder A."/>
            <person name="Worley K.C."/>
            <person name="Rogers J."/>
            <person name="Gibbs R.A."/>
        </authorList>
    </citation>
    <scope>NUCLEOTIDE SEQUENCE [LARGE SCALE GENOMIC DNA]</scope>
</reference>
<evidence type="ECO:0000256" key="13">
    <source>
        <dbReference type="ARBA" id="ARBA00022859"/>
    </source>
</evidence>
<dbReference type="EC" id="3.1.16.1" evidence="25"/>
<dbReference type="GO" id="GO:0032588">
    <property type="term" value="C:trans-Golgi network membrane"/>
    <property type="evidence" value="ECO:0007669"/>
    <property type="project" value="Ensembl"/>
</dbReference>
<dbReference type="SUPFAM" id="SSF56024">
    <property type="entry name" value="Phospholipase D/nuclease"/>
    <property type="match status" value="2"/>
</dbReference>
<keyword evidence="23" id="KW-1208">Phospholipid metabolism</keyword>
<keyword evidence="16" id="KW-0333">Golgi apparatus</keyword>
<evidence type="ECO:0000256" key="23">
    <source>
        <dbReference type="ARBA" id="ARBA00023264"/>
    </source>
</evidence>
<organism evidence="34 35">
    <name type="scientific">Microcebus murinus</name>
    <name type="common">Gray mouse lemur</name>
    <name type="synonym">Lemur murinus</name>
    <dbReference type="NCBI Taxonomy" id="30608"/>
    <lineage>
        <taxon>Eukaryota</taxon>
        <taxon>Metazoa</taxon>
        <taxon>Chordata</taxon>
        <taxon>Craniata</taxon>
        <taxon>Vertebrata</taxon>
        <taxon>Euteleostomi</taxon>
        <taxon>Mammalia</taxon>
        <taxon>Eutheria</taxon>
        <taxon>Euarchontoglires</taxon>
        <taxon>Primates</taxon>
        <taxon>Strepsirrhini</taxon>
        <taxon>Lemuriformes</taxon>
        <taxon>Cheirogaleidae</taxon>
        <taxon>Microcebus</taxon>
    </lineage>
</organism>
<dbReference type="RefSeq" id="XP_012601935.1">
    <property type="nucleotide sequence ID" value="XM_012746481.3"/>
</dbReference>
<evidence type="ECO:0000256" key="26">
    <source>
        <dbReference type="ARBA" id="ARBA00049871"/>
    </source>
</evidence>
<keyword evidence="14" id="KW-0735">Signal-anchor</keyword>
<evidence type="ECO:0000256" key="4">
    <source>
        <dbReference type="ARBA" id="ARBA00004648"/>
    </source>
</evidence>
<comment type="catalytic activity">
    <reaction evidence="28">
        <text>a 5'-end 5'-dephospho-2'-deoxyribonucleotidyl-2'-deoxyribonucleotide in single-stranded DNA + H2O = a 5'-end dephospho-2'-deoxyribonucleoside in single-stranded DNA + a 2'-deoxyribonucleoside 3'-phosphate + H(+)</text>
        <dbReference type="Rhea" id="RHEA:81379"/>
        <dbReference type="Rhea" id="RHEA-COMP:19701"/>
        <dbReference type="Rhea" id="RHEA-COMP:19702"/>
        <dbReference type="ChEBI" id="CHEBI:15377"/>
        <dbReference type="ChEBI" id="CHEBI:15378"/>
        <dbReference type="ChEBI" id="CHEBI:131705"/>
        <dbReference type="ChEBI" id="CHEBI:136416"/>
        <dbReference type="ChEBI" id="CHEBI:231873"/>
    </reaction>
    <physiologicalReaction direction="left-to-right" evidence="28">
        <dbReference type="Rhea" id="RHEA:81380"/>
    </physiologicalReaction>
</comment>
<evidence type="ECO:0000313" key="34">
    <source>
        <dbReference type="Ensembl" id="ENSMICP00000038391.1"/>
    </source>
</evidence>
<dbReference type="Gene3D" id="3.30.870.10">
    <property type="entry name" value="Endonuclease Chain A"/>
    <property type="match status" value="2"/>
</dbReference>
<dbReference type="SMART" id="SM00155">
    <property type="entry name" value="PLDc"/>
    <property type="match status" value="2"/>
</dbReference>
<gene>
    <name evidence="34" type="primary">PLD4</name>
</gene>
<keyword evidence="15" id="KW-1133">Transmembrane helix</keyword>
<dbReference type="PANTHER" id="PTHR10185">
    <property type="entry name" value="PHOSPHOLIPASE D - RELATED"/>
    <property type="match status" value="1"/>
</dbReference>
<reference evidence="34" key="2">
    <citation type="submission" date="2025-08" db="UniProtKB">
        <authorList>
            <consortium name="Ensembl"/>
        </authorList>
    </citation>
    <scope>IDENTIFICATION</scope>
</reference>
<keyword evidence="7" id="KW-0540">Nuclease</keyword>
<keyword evidence="12" id="KW-0269">Exonuclease</keyword>
<keyword evidence="21" id="KW-0395">Inflammatory response</keyword>
<dbReference type="InterPro" id="IPR032803">
    <property type="entry name" value="PLDc_3"/>
</dbReference>
<feature type="domain" description="PLD phosphodiesterase" evidence="33">
    <location>
        <begin position="213"/>
        <end position="240"/>
    </location>
</feature>
<evidence type="ECO:0000256" key="6">
    <source>
        <dbReference type="ARBA" id="ARBA00022692"/>
    </source>
</evidence>
<dbReference type="Pfam" id="PF13918">
    <property type="entry name" value="PLDc_3"/>
    <property type="match status" value="1"/>
</dbReference>
<proteinExistence type="inferred from homology"/>
<dbReference type="GO" id="GO:0002244">
    <property type="term" value="P:hematopoietic progenitor cell differentiation"/>
    <property type="evidence" value="ECO:0007669"/>
    <property type="project" value="Ensembl"/>
</dbReference>
<dbReference type="CTD" id="122618"/>
<evidence type="ECO:0000256" key="1">
    <source>
        <dbReference type="ARBA" id="ARBA00004323"/>
    </source>
</evidence>
<dbReference type="GO" id="GO:0005634">
    <property type="term" value="C:nucleus"/>
    <property type="evidence" value="ECO:0007669"/>
    <property type="project" value="Ensembl"/>
</dbReference>
<dbReference type="GO" id="GO:0006909">
    <property type="term" value="P:phagocytosis"/>
    <property type="evidence" value="ECO:0007669"/>
    <property type="project" value="Ensembl"/>
</dbReference>
<evidence type="ECO:0000256" key="15">
    <source>
        <dbReference type="ARBA" id="ARBA00022989"/>
    </source>
</evidence>
<evidence type="ECO:0000256" key="27">
    <source>
        <dbReference type="ARBA" id="ARBA00049873"/>
    </source>
</evidence>
<dbReference type="GO" id="GO:0045335">
    <property type="term" value="C:phagocytic vesicle"/>
    <property type="evidence" value="ECO:0007669"/>
    <property type="project" value="Ensembl"/>
</dbReference>
<dbReference type="GO" id="GO:0005769">
    <property type="term" value="C:early endosome"/>
    <property type="evidence" value="ECO:0007669"/>
    <property type="project" value="UniProtKB-SubCell"/>
</dbReference>
<evidence type="ECO:0000256" key="22">
    <source>
        <dbReference type="ARBA" id="ARBA00023228"/>
    </source>
</evidence>
<dbReference type="GO" id="GO:0000139">
    <property type="term" value="C:Golgi membrane"/>
    <property type="evidence" value="ECO:0007669"/>
    <property type="project" value="UniProtKB-SubCell"/>
</dbReference>
<evidence type="ECO:0000256" key="12">
    <source>
        <dbReference type="ARBA" id="ARBA00022839"/>
    </source>
</evidence>
<evidence type="ECO:0000256" key="7">
    <source>
        <dbReference type="ARBA" id="ARBA00022722"/>
    </source>
</evidence>
<dbReference type="GO" id="GO:0006954">
    <property type="term" value="P:inflammatory response"/>
    <property type="evidence" value="ECO:0007669"/>
    <property type="project" value="UniProtKB-KW"/>
</dbReference>
<protein>
    <recommendedName>
        <fullName evidence="25">spleen exonuclease</fullName>
        <ecNumber evidence="25">3.1.16.1</ecNumber>
    </recommendedName>
</protein>
<comment type="catalytic activity">
    <reaction evidence="27">
        <text>a ribonucleoside 3'-phosphate-2'-3'-cyclophospho-GMP + H2O = a ribonucleoside 3'-phosphate + 2',3'-cyclophospho-GMP + H(+)</text>
        <dbReference type="Rhea" id="RHEA:81319"/>
        <dbReference type="ChEBI" id="CHEBI:13197"/>
        <dbReference type="ChEBI" id="CHEBI:15377"/>
        <dbReference type="ChEBI" id="CHEBI:15378"/>
        <dbReference type="ChEBI" id="CHEBI:60837"/>
        <dbReference type="ChEBI" id="CHEBI:231870"/>
    </reaction>
    <physiologicalReaction direction="left-to-right" evidence="27">
        <dbReference type="Rhea" id="RHEA:81320"/>
    </physiologicalReaction>
</comment>
<evidence type="ECO:0000256" key="25">
    <source>
        <dbReference type="ARBA" id="ARBA00039059"/>
    </source>
</evidence>
<dbReference type="FunFam" id="3.30.870.10:FF:000019">
    <property type="entry name" value="phospholipase D3 isoform X1"/>
    <property type="match status" value="1"/>
</dbReference>
<dbReference type="KEGG" id="mmur:105861140"/>
<evidence type="ECO:0000256" key="19">
    <source>
        <dbReference type="ARBA" id="ARBA00023157"/>
    </source>
</evidence>
<feature type="compositionally biased region" description="Pro residues" evidence="32">
    <location>
        <begin position="7"/>
        <end position="21"/>
    </location>
</feature>
<evidence type="ECO:0000256" key="24">
    <source>
        <dbReference type="ARBA" id="ARBA00035759"/>
    </source>
</evidence>
<evidence type="ECO:0000256" key="8">
    <source>
        <dbReference type="ARBA" id="ARBA00022737"/>
    </source>
</evidence>
<keyword evidence="20" id="KW-0325">Glycoprotein</keyword>
<comment type="catalytic activity">
    <reaction evidence="26">
        <text>3-lyso-sn-glycero-1-phospho-(3'-(9Z-octadecenoyl)-1'-sn-glycerol) + 1-(9Z-octadecenoyl)-sn-glycerol = 3-(9Z-octadecenoyl)-sn-glycero-1-phospho-(3'-(9Z-octadecenoyl)-1'-sn-glycerol) + glycerol</text>
        <dbReference type="Rhea" id="RHEA:82567"/>
        <dbReference type="ChEBI" id="CHEBI:17754"/>
        <dbReference type="ChEBI" id="CHEBI:75757"/>
        <dbReference type="ChEBI" id="CHEBI:139150"/>
        <dbReference type="ChEBI" id="CHEBI:232394"/>
    </reaction>
    <physiologicalReaction direction="left-to-right" evidence="26">
        <dbReference type="Rhea" id="RHEA:82568"/>
    </physiologicalReaction>
</comment>
<keyword evidence="22" id="KW-0458">Lysosome</keyword>
<evidence type="ECO:0000256" key="28">
    <source>
        <dbReference type="ARBA" id="ARBA00049874"/>
    </source>
</evidence>
<comment type="similarity">
    <text evidence="5">Belongs to the phospholipase D family.</text>
</comment>
<evidence type="ECO:0000256" key="20">
    <source>
        <dbReference type="ARBA" id="ARBA00023180"/>
    </source>
</evidence>
<dbReference type="AlphaFoldDB" id="A0A8B7F3X4"/>
<dbReference type="OrthoDB" id="1923775at2759"/>
<dbReference type="PANTHER" id="PTHR10185:SF8">
    <property type="entry name" value="5'-3' EXONUCLEASE PLD4"/>
    <property type="match status" value="1"/>
</dbReference>
<evidence type="ECO:0000256" key="10">
    <source>
        <dbReference type="ARBA" id="ARBA00022801"/>
    </source>
</evidence>
<evidence type="ECO:0000256" key="21">
    <source>
        <dbReference type="ARBA" id="ARBA00023198"/>
    </source>
</evidence>
<dbReference type="Ensembl" id="ENSMICT00000038665.2">
    <property type="protein sequence ID" value="ENSMICP00000038391.1"/>
    <property type="gene ID" value="ENSMICG00000005479.3"/>
</dbReference>
<name>A0A8B7F3X4_MICMU</name>
<dbReference type="GO" id="GO:0005789">
    <property type="term" value="C:endoplasmic reticulum membrane"/>
    <property type="evidence" value="ECO:0007669"/>
    <property type="project" value="UniProtKB-SubCell"/>
</dbReference>
<evidence type="ECO:0000256" key="18">
    <source>
        <dbReference type="ARBA" id="ARBA00023136"/>
    </source>
</evidence>
<dbReference type="GO" id="GO:0002376">
    <property type="term" value="P:immune system process"/>
    <property type="evidence" value="ECO:0007669"/>
    <property type="project" value="UniProtKB-KW"/>
</dbReference>
<comment type="catalytic activity">
    <reaction evidence="29">
        <text>a 5'-end 5'-dephospho-ribonucleotidyl-ribonucleotide-RNA + H2O = a ribonucleoside 3'-phosphate + a 5'-end dephospho-ribonucleoside-RNA + H(+)</text>
        <dbReference type="Rhea" id="RHEA:81375"/>
        <dbReference type="Rhea" id="RHEA-COMP:13936"/>
        <dbReference type="Rhea" id="RHEA-COMP:19670"/>
        <dbReference type="ChEBI" id="CHEBI:13197"/>
        <dbReference type="ChEBI" id="CHEBI:15377"/>
        <dbReference type="ChEBI" id="CHEBI:15378"/>
        <dbReference type="ChEBI" id="CHEBI:138284"/>
        <dbReference type="ChEBI" id="CHEBI:231871"/>
    </reaction>
    <physiologicalReaction direction="left-to-right" evidence="29">
        <dbReference type="Rhea" id="RHEA:81376"/>
    </physiologicalReaction>
</comment>
<dbReference type="GO" id="GO:0006629">
    <property type="term" value="P:lipid metabolic process"/>
    <property type="evidence" value="ECO:0007669"/>
    <property type="project" value="UniProtKB-KW"/>
</dbReference>
<reference evidence="34" key="3">
    <citation type="submission" date="2025-09" db="UniProtKB">
        <authorList>
            <consortium name="Ensembl"/>
        </authorList>
    </citation>
    <scope>IDENTIFICATION</scope>
</reference>
<dbReference type="InterPro" id="IPR050874">
    <property type="entry name" value="Diverse_PLD-related"/>
</dbReference>
<dbReference type="GO" id="GO:0005764">
    <property type="term" value="C:lysosome"/>
    <property type="evidence" value="ECO:0007669"/>
    <property type="project" value="UniProtKB-SubCell"/>
</dbReference>
<keyword evidence="6" id="KW-0812">Transmembrane</keyword>
<comment type="catalytic activity">
    <reaction evidence="24">
        <text>Exonucleolytic cleavage in the 5'- to 3'-direction to yield nucleoside 3'-phosphates.</text>
        <dbReference type="EC" id="3.1.16.1"/>
    </reaction>
</comment>
<evidence type="ECO:0000256" key="14">
    <source>
        <dbReference type="ARBA" id="ARBA00022968"/>
    </source>
</evidence>
<dbReference type="GO" id="GO:1900015">
    <property type="term" value="P:regulation of cytokine production involved in inflammatory response"/>
    <property type="evidence" value="ECO:0007669"/>
    <property type="project" value="Ensembl"/>
</dbReference>
<evidence type="ECO:0000256" key="29">
    <source>
        <dbReference type="ARBA" id="ARBA00049884"/>
    </source>
</evidence>
<dbReference type="EMBL" id="ABDC03003729">
    <property type="status" value="NOT_ANNOTATED_CDS"/>
    <property type="molecule type" value="Genomic_DNA"/>
</dbReference>
<evidence type="ECO:0000256" key="16">
    <source>
        <dbReference type="ARBA" id="ARBA00023034"/>
    </source>
</evidence>
<comment type="catalytic activity">
    <reaction evidence="30">
        <text>a 5'-end 5'-phospho-2'-deoxyribonucleotide in single-stranded DNA + H2O = a 5'-end 5'-dephospho-2'-deoxyribonucleotide in single-stranded DNA + phosphate</text>
        <dbReference type="Rhea" id="RHEA:82335"/>
        <dbReference type="Rhea" id="RHEA-COMP:19868"/>
        <dbReference type="Rhea" id="RHEA-COMP:19869"/>
        <dbReference type="ChEBI" id="CHEBI:15377"/>
        <dbReference type="ChEBI" id="CHEBI:43474"/>
        <dbReference type="ChEBI" id="CHEBI:136412"/>
        <dbReference type="ChEBI" id="CHEBI:136416"/>
    </reaction>
    <physiologicalReaction direction="left-to-right" evidence="30">
        <dbReference type="Rhea" id="RHEA:82336"/>
    </physiologicalReaction>
</comment>
<evidence type="ECO:0000256" key="32">
    <source>
        <dbReference type="SAM" id="MobiDB-lite"/>
    </source>
</evidence>
<feature type="region of interest" description="Disordered" evidence="32">
    <location>
        <begin position="1"/>
        <end position="36"/>
    </location>
</feature>
<accession>A0A8B7F3X4</accession>
<keyword evidence="35" id="KW-1185">Reference proteome</keyword>
<dbReference type="FunFam" id="3.30.870.10:FF:000013">
    <property type="entry name" value="phospholipase D3 isoform X1"/>
    <property type="match status" value="1"/>
</dbReference>
<evidence type="ECO:0000256" key="11">
    <source>
        <dbReference type="ARBA" id="ARBA00022824"/>
    </source>
</evidence>
<keyword evidence="17" id="KW-0443">Lipid metabolism</keyword>
<evidence type="ECO:0000256" key="30">
    <source>
        <dbReference type="ARBA" id="ARBA00049916"/>
    </source>
</evidence>
<sequence length="511" mass="55946">MDTKAGPPEPHPCCSPRPPGKPGQSLSQYWRPTATPGPWGRGPAQLQVLGMLAVLWLGAGTLTYLLWQLPTPGTRGQVHPEEVPPAWAPTGQDGEESCRLVIVESVPQDLPSAAGSPSAQPLARAWLQLLDTAQESVHVASYYWSLTGHDIGVNDSSSQPGEALLQKLQQLLDRNVSLAVATSKPTLARESTDLQALAAQGAQVRQVPMGHLTRGVLHSKFWVVDGRHVYLGSANMDWRSLTQVKELGTIIYNCSHLARDLEKTFQTYWVLGAPQAVLPKTWPQNFSSHINLAQPFQGLFDGVPTTAYFSASPPVLCPRGRTRDLDALLAVMGAAQEFIYASVMEYFPTTRFARPARYWPALDDALRAAAFSRGVRVRLLVSCWLHTDPAMFPFLRSLQALSNPAANISVDVKVFIVPVGNHSNIPFSRVNHSKFMVTERAAYIGTSNWSEDYFSSTSGVGLVVNQTAPCARLGVATVQEQLRQLFERDWSSRYAVGLDGQAPGQDCVWRS</sequence>
<dbReference type="GeneID" id="105861140"/>
<evidence type="ECO:0000256" key="17">
    <source>
        <dbReference type="ARBA" id="ARBA00023098"/>
    </source>
</evidence>
<dbReference type="GO" id="GO:0045145">
    <property type="term" value="F:single-stranded DNA 5'-3' DNA exonuclease activity"/>
    <property type="evidence" value="ECO:0007669"/>
    <property type="project" value="Ensembl"/>
</dbReference>
<dbReference type="Proteomes" id="UP000694394">
    <property type="component" value="Chromosome 3"/>
</dbReference>
<evidence type="ECO:0000256" key="3">
    <source>
        <dbReference type="ARBA" id="ARBA00004412"/>
    </source>
</evidence>
<evidence type="ECO:0000256" key="31">
    <source>
        <dbReference type="ARBA" id="ARBA00049926"/>
    </source>
</evidence>
<keyword evidence="13" id="KW-0391">Immunity</keyword>